<keyword evidence="1" id="KW-0812">Transmembrane</keyword>
<evidence type="ECO:0000256" key="1">
    <source>
        <dbReference type="SAM" id="Phobius"/>
    </source>
</evidence>
<organism evidence="4 5">
    <name type="scientific">Aliiglaciecola litoralis</name>
    <dbReference type="NCBI Taxonomy" id="582857"/>
    <lineage>
        <taxon>Bacteria</taxon>
        <taxon>Pseudomonadati</taxon>
        <taxon>Pseudomonadota</taxon>
        <taxon>Gammaproteobacteria</taxon>
        <taxon>Alteromonadales</taxon>
        <taxon>Alteromonadaceae</taxon>
        <taxon>Aliiglaciecola</taxon>
    </lineage>
</organism>
<accession>A0ABP3WVR5</accession>
<evidence type="ECO:0000256" key="2">
    <source>
        <dbReference type="SAM" id="SignalP"/>
    </source>
</evidence>
<feature type="chain" id="PRO_5047437743" description="GGDEF domain-containing protein" evidence="2">
    <location>
        <begin position="34"/>
        <end position="605"/>
    </location>
</feature>
<keyword evidence="2" id="KW-0732">Signal</keyword>
<feature type="transmembrane region" description="Helical" evidence="1">
    <location>
        <begin position="427"/>
        <end position="445"/>
    </location>
</feature>
<dbReference type="PROSITE" id="PS50887">
    <property type="entry name" value="GGDEF"/>
    <property type="match status" value="1"/>
</dbReference>
<evidence type="ECO:0000313" key="4">
    <source>
        <dbReference type="EMBL" id="GAA0857391.1"/>
    </source>
</evidence>
<protein>
    <recommendedName>
        <fullName evidence="3">GGDEF domain-containing protein</fullName>
    </recommendedName>
</protein>
<name>A0ABP3WVR5_9ALTE</name>
<dbReference type="Pfam" id="PF00990">
    <property type="entry name" value="GGDEF"/>
    <property type="match status" value="1"/>
</dbReference>
<dbReference type="PANTHER" id="PTHR33121">
    <property type="entry name" value="CYCLIC DI-GMP PHOSPHODIESTERASE PDEF"/>
    <property type="match status" value="1"/>
</dbReference>
<dbReference type="InterPro" id="IPR011990">
    <property type="entry name" value="TPR-like_helical_dom_sf"/>
</dbReference>
<keyword evidence="5" id="KW-1185">Reference proteome</keyword>
<reference evidence="5" key="1">
    <citation type="journal article" date="2019" name="Int. J. Syst. Evol. Microbiol.">
        <title>The Global Catalogue of Microorganisms (GCM) 10K type strain sequencing project: providing services to taxonomists for standard genome sequencing and annotation.</title>
        <authorList>
            <consortium name="The Broad Institute Genomics Platform"/>
            <consortium name="The Broad Institute Genome Sequencing Center for Infectious Disease"/>
            <person name="Wu L."/>
            <person name="Ma J."/>
        </authorList>
    </citation>
    <scope>NUCLEOTIDE SEQUENCE [LARGE SCALE GENOMIC DNA]</scope>
    <source>
        <strain evidence="5">JCM 15896</strain>
    </source>
</reference>
<dbReference type="CDD" id="cd01949">
    <property type="entry name" value="GGDEF"/>
    <property type="match status" value="1"/>
</dbReference>
<gene>
    <name evidence="4" type="ORF">GCM10009114_23000</name>
</gene>
<dbReference type="Gene3D" id="1.25.40.10">
    <property type="entry name" value="Tetratricopeptide repeat domain"/>
    <property type="match status" value="1"/>
</dbReference>
<proteinExistence type="predicted"/>
<dbReference type="Gene3D" id="3.30.70.270">
    <property type="match status" value="1"/>
</dbReference>
<dbReference type="EMBL" id="BAAAFD010000006">
    <property type="protein sequence ID" value="GAA0857391.1"/>
    <property type="molecule type" value="Genomic_DNA"/>
</dbReference>
<feature type="signal peptide" evidence="2">
    <location>
        <begin position="1"/>
        <end position="33"/>
    </location>
</feature>
<dbReference type="InterPro" id="IPR043128">
    <property type="entry name" value="Rev_trsase/Diguanyl_cyclase"/>
</dbReference>
<feature type="domain" description="GGDEF" evidence="3">
    <location>
        <begin position="481"/>
        <end position="605"/>
    </location>
</feature>
<dbReference type="InterPro" id="IPR029787">
    <property type="entry name" value="Nucleotide_cyclase"/>
</dbReference>
<dbReference type="PANTHER" id="PTHR33121:SF70">
    <property type="entry name" value="SIGNALING PROTEIN YKOW"/>
    <property type="match status" value="1"/>
</dbReference>
<evidence type="ECO:0000259" key="3">
    <source>
        <dbReference type="PROSITE" id="PS50887"/>
    </source>
</evidence>
<dbReference type="InterPro" id="IPR050706">
    <property type="entry name" value="Cyclic-di-GMP_PDE-like"/>
</dbReference>
<evidence type="ECO:0000313" key="5">
    <source>
        <dbReference type="Proteomes" id="UP001500359"/>
    </source>
</evidence>
<dbReference type="SMART" id="SM00267">
    <property type="entry name" value="GGDEF"/>
    <property type="match status" value="1"/>
</dbReference>
<dbReference type="InterPro" id="IPR000160">
    <property type="entry name" value="GGDEF_dom"/>
</dbReference>
<dbReference type="SUPFAM" id="SSF55073">
    <property type="entry name" value="Nucleotide cyclase"/>
    <property type="match status" value="1"/>
</dbReference>
<sequence length="605" mass="68502">MICRFDFGLLLTTIRKQLLLTAAILGVAFSAHSQNTSELDKFIQEAVIKPYDCPEDEFISKVKQFLDLPNLTKLQRRQLRVRHTHWQICVGQHEEAKQRLQTLLSETEKLPASEDLAYASYQLGFIYDLQENEKRCDLYQQTQKMAEGKYSDLYLSASMGLITVCNTGNDEGVKLAKMYALLEPYAEANDNAALAHIHNNIGLYYASLGQHVLAAEQYQKSYELGFDSYTGSNQLATLISVISSHMASANFDQAWQSIEEFKRVNLKVDTALSNVWLHFAEAGYHYRTGNMPGLRDSLAKWRVYLDEIDSTMYNGLYRWYSAVPCLEEKDKVCLQQFLQAEENASEGYKAFLSGNKDYLKFMVEIQLLLGDIDQAKLMFSKFSDVMFQKVTEQQASGKILGVANLHSQINSLESSLEASKSNRVKQIWAIASALVLILVLAIYFVRKKYLDSLSYDPVTGLLNAHTVLNQIRQVPAPSNGHINALALFDLGNFRDVNSQIGATSSDIVLQQIAMALSKVTRERDILGRFAPEQFIVCLTDTEENSAKSFFERMRYALENTFVTEQQNQNVSVRSSTSIFISSDAFHDLDEILNEMQLSLVRQTDS</sequence>
<dbReference type="Proteomes" id="UP001500359">
    <property type="component" value="Unassembled WGS sequence"/>
</dbReference>
<keyword evidence="1" id="KW-0472">Membrane</keyword>
<dbReference type="NCBIfam" id="TIGR00254">
    <property type="entry name" value="GGDEF"/>
    <property type="match status" value="1"/>
</dbReference>
<keyword evidence="1" id="KW-1133">Transmembrane helix</keyword>
<comment type="caution">
    <text evidence="4">The sequence shown here is derived from an EMBL/GenBank/DDBJ whole genome shotgun (WGS) entry which is preliminary data.</text>
</comment>